<organism evidence="1">
    <name type="scientific">Spironucleus salmonicida</name>
    <dbReference type="NCBI Taxonomy" id="348837"/>
    <lineage>
        <taxon>Eukaryota</taxon>
        <taxon>Metamonada</taxon>
        <taxon>Diplomonadida</taxon>
        <taxon>Hexamitidae</taxon>
        <taxon>Hexamitinae</taxon>
        <taxon>Spironucleus</taxon>
    </lineage>
</organism>
<protein>
    <submittedName>
        <fullName evidence="1">Uncharacterized protein</fullName>
    </submittedName>
</protein>
<reference evidence="1" key="1">
    <citation type="journal article" date="2014" name="PLoS Genet.">
        <title>The Genome of Spironucleus salmonicida Highlights a Fish Pathogen Adapted to Fluctuating Environments.</title>
        <authorList>
            <person name="Xu F."/>
            <person name="Jerlstrom-Hultqvist J."/>
            <person name="Einarsson E."/>
            <person name="Astvaldsson A."/>
            <person name="Svard S.G."/>
            <person name="Andersson J.O."/>
        </authorList>
    </citation>
    <scope>NUCLEOTIDE SEQUENCE</scope>
</reference>
<sequence length="99" mass="11129">MSIIVPLKSIIQVHVVKYRSDAVQGTIHETQGMHQLRKTKLRKCQCTQLHPHGQAQPCSAKNQYLAHPNRPLRPSRQCFSLAPLLLWPSSHGRGCQLGS</sequence>
<dbReference type="EMBL" id="KI546007">
    <property type="protein sequence ID" value="EST48072.1"/>
    <property type="molecule type" value="Genomic_DNA"/>
</dbReference>
<evidence type="ECO:0000313" key="1">
    <source>
        <dbReference type="EMBL" id="EST48072.1"/>
    </source>
</evidence>
<accession>V6LTT7</accession>
<name>V6LTT7_9EUKA</name>
<gene>
    <name evidence="1" type="ORF">SS50377_11801</name>
</gene>
<dbReference type="AlphaFoldDB" id="V6LTT7"/>
<proteinExistence type="predicted"/>